<name>A0A0F8Q7R5_METMZ</name>
<dbReference type="Proteomes" id="UP000034450">
    <property type="component" value="Unassembled WGS sequence"/>
</dbReference>
<evidence type="ECO:0000313" key="37">
    <source>
        <dbReference type="Proteomes" id="UP000033889"/>
    </source>
</evidence>
<evidence type="ECO:0000313" key="6">
    <source>
        <dbReference type="EMBL" id="KKG62679.1"/>
    </source>
</evidence>
<evidence type="ECO:0000313" key="56">
    <source>
        <dbReference type="Proteomes" id="UP000034758"/>
    </source>
</evidence>
<evidence type="ECO:0000313" key="20">
    <source>
        <dbReference type="EMBL" id="KKH54296.1"/>
    </source>
</evidence>
<dbReference type="EMBL" id="JJQZ01000065">
    <property type="protein sequence ID" value="KKH96927.1"/>
    <property type="molecule type" value="Genomic_DNA"/>
</dbReference>
<dbReference type="EMBL" id="JJQX01000019">
    <property type="protein sequence ID" value="KKH99481.1"/>
    <property type="molecule type" value="Genomic_DNA"/>
</dbReference>
<evidence type="ECO:0000313" key="59">
    <source>
        <dbReference type="Proteomes" id="UP000034842"/>
    </source>
</evidence>
<evidence type="ECO:0000313" key="58">
    <source>
        <dbReference type="Proteomes" id="UP000034820"/>
    </source>
</evidence>
<evidence type="ECO:0000313" key="38">
    <source>
        <dbReference type="Proteomes" id="UP000034001"/>
    </source>
</evidence>
<dbReference type="EMBL" id="JJPQ01000002">
    <property type="protein sequence ID" value="KKG86852.1"/>
    <property type="molecule type" value="Genomic_DNA"/>
</dbReference>
<dbReference type="EMBL" id="JJQW01000011">
    <property type="protein sequence ID" value="KKH90975.1"/>
    <property type="molecule type" value="Genomic_DNA"/>
</dbReference>
<dbReference type="Proteomes" id="UP000034692">
    <property type="component" value="Unassembled WGS sequence"/>
</dbReference>
<dbReference type="Proteomes" id="UP000034668">
    <property type="component" value="Unassembled WGS sequence"/>
</dbReference>
<dbReference type="Proteomes" id="UP000034279">
    <property type="component" value="Unassembled WGS sequence"/>
</dbReference>
<evidence type="ECO:0000313" key="16">
    <source>
        <dbReference type="EMBL" id="KKH13756.1"/>
    </source>
</evidence>
<dbReference type="EMBL" id="JJPU01000209">
    <property type="protein sequence ID" value="KKG91286.1"/>
    <property type="molecule type" value="Genomic_DNA"/>
</dbReference>
<dbReference type="EMBL" id="JJPV01000036">
    <property type="protein sequence ID" value="KKH02112.1"/>
    <property type="molecule type" value="Genomic_DNA"/>
</dbReference>
<dbReference type="EMBL" id="JJQJ01000209">
    <property type="protein sequence ID" value="KKH44592.1"/>
    <property type="molecule type" value="Genomic_DNA"/>
</dbReference>
<evidence type="ECO:0000313" key="2">
    <source>
        <dbReference type="EMBL" id="KKG07681.1"/>
    </source>
</evidence>
<evidence type="ECO:0000313" key="10">
    <source>
        <dbReference type="EMBL" id="KKG86852.1"/>
    </source>
</evidence>
<evidence type="ECO:0000313" key="28">
    <source>
        <dbReference type="EMBL" id="KKH90975.1"/>
    </source>
</evidence>
<evidence type="ECO:0000313" key="12">
    <source>
        <dbReference type="EMBL" id="KKG94686.1"/>
    </source>
</evidence>
<evidence type="ECO:0000313" key="14">
    <source>
        <dbReference type="EMBL" id="KKH02112.1"/>
    </source>
</evidence>
<dbReference type="Proteomes" id="UP000034468">
    <property type="component" value="Unassembled WGS sequence"/>
</dbReference>
<dbReference type="AlphaFoldDB" id="A0A0F8Q7R5"/>
<evidence type="ECO:0000313" key="32">
    <source>
        <dbReference type="EMBL" id="KKI02604.1"/>
    </source>
</evidence>
<dbReference type="EMBL" id="JJQH01000113">
    <property type="protein sequence ID" value="KKH39216.1"/>
    <property type="molecule type" value="Genomic_DNA"/>
</dbReference>
<dbReference type="PATRIC" id="fig|2209.41.peg.1181"/>
<comment type="caution">
    <text evidence="23">The sequence shown here is derived from an EMBL/GenBank/DDBJ whole genome shotgun (WGS) entry which is preliminary data.</text>
</comment>
<dbReference type="Proteomes" id="UP000034001">
    <property type="component" value="Unassembled WGS sequence"/>
</dbReference>
<dbReference type="EMBL" id="JJPO01000082">
    <property type="protein sequence ID" value="KKG72934.1"/>
    <property type="molecule type" value="Genomic_DNA"/>
</dbReference>
<dbReference type="EMBL" id="JJPI01000080">
    <property type="protein sequence ID" value="KKG53927.1"/>
    <property type="molecule type" value="Genomic_DNA"/>
</dbReference>
<evidence type="ECO:0000313" key="60">
    <source>
        <dbReference type="Proteomes" id="UP000034872"/>
    </source>
</evidence>
<dbReference type="Proteomes" id="UP000034547">
    <property type="component" value="Unassembled WGS sequence"/>
</dbReference>
<evidence type="ECO:0000313" key="7">
    <source>
        <dbReference type="EMBL" id="KKG72934.1"/>
    </source>
</evidence>
<evidence type="ECO:0000313" key="31">
    <source>
        <dbReference type="EMBL" id="KKI01509.1"/>
    </source>
</evidence>
<evidence type="ECO:0000313" key="13">
    <source>
        <dbReference type="EMBL" id="KKH01338.1"/>
    </source>
</evidence>
<accession>A0A0F8Q7R5</accession>
<evidence type="ECO:0000313" key="24">
    <source>
        <dbReference type="EMBL" id="KKH71406.1"/>
    </source>
</evidence>
<evidence type="ECO:0000313" key="46">
    <source>
        <dbReference type="Proteomes" id="UP000034253"/>
    </source>
</evidence>
<evidence type="ECO:0000313" key="30">
    <source>
        <dbReference type="EMBL" id="KKH99481.1"/>
    </source>
</evidence>
<evidence type="ECO:0000313" key="34">
    <source>
        <dbReference type="Proteomes" id="UP000033835"/>
    </source>
</evidence>
<evidence type="ECO:0000313" key="57">
    <source>
        <dbReference type="Proteomes" id="UP000034817"/>
    </source>
</evidence>
<dbReference type="Proteomes" id="UP000034820">
    <property type="component" value="Unassembled WGS sequence"/>
</dbReference>
<evidence type="ECO:0000313" key="43">
    <source>
        <dbReference type="Proteomes" id="UP000034142"/>
    </source>
</evidence>
<dbReference type="EMBL" id="JJPZ01000026">
    <property type="protein sequence ID" value="KKH13756.1"/>
    <property type="molecule type" value="Genomic_DNA"/>
</dbReference>
<protein>
    <submittedName>
        <fullName evidence="23">Uncharacterized protein</fullName>
    </submittedName>
</protein>
<dbReference type="Proteomes" id="UP000033835">
    <property type="component" value="Unassembled WGS sequence"/>
</dbReference>
<dbReference type="Proteomes" id="UP000034188">
    <property type="component" value="Unassembled WGS sequence"/>
</dbReference>
<dbReference type="EMBL" id="JJQV01000112">
    <property type="protein sequence ID" value="KKH81464.1"/>
    <property type="molecule type" value="Genomic_DNA"/>
</dbReference>
<organism evidence="23">
    <name type="scientific">Methanosarcina mazei</name>
    <name type="common">Methanosarcina frisia</name>
    <dbReference type="NCBI Taxonomy" id="2209"/>
    <lineage>
        <taxon>Archaea</taxon>
        <taxon>Methanobacteriati</taxon>
        <taxon>Methanobacteriota</taxon>
        <taxon>Stenosarchaea group</taxon>
        <taxon>Methanomicrobia</taxon>
        <taxon>Methanosarcinales</taxon>
        <taxon>Methanosarcinaceae</taxon>
        <taxon>Methanosarcina</taxon>
    </lineage>
</organism>
<dbReference type="Proteomes" id="UP000033864">
    <property type="component" value="Unassembled WGS sequence"/>
</dbReference>
<evidence type="ECO:0000313" key="61">
    <source>
        <dbReference type="Proteomes" id="UP000034925"/>
    </source>
</evidence>
<dbReference type="Proteomes" id="UP000033814">
    <property type="component" value="Unassembled WGS sequence"/>
</dbReference>
<dbReference type="EMBL" id="JJOU01000127">
    <property type="protein sequence ID" value="KKG13196.1"/>
    <property type="molecule type" value="Genomic_DNA"/>
</dbReference>
<evidence type="ECO:0000313" key="39">
    <source>
        <dbReference type="Proteomes" id="UP000034021"/>
    </source>
</evidence>
<evidence type="ECO:0000313" key="48">
    <source>
        <dbReference type="Proteomes" id="UP000034450"/>
    </source>
</evidence>
<evidence type="ECO:0000313" key="51">
    <source>
        <dbReference type="Proteomes" id="UP000034566"/>
    </source>
</evidence>
<evidence type="ECO:0000313" key="26">
    <source>
        <dbReference type="EMBL" id="KKH74906.1"/>
    </source>
</evidence>
<evidence type="ECO:0000313" key="35">
    <source>
        <dbReference type="Proteomes" id="UP000033864"/>
    </source>
</evidence>
<evidence type="ECO:0000313" key="40">
    <source>
        <dbReference type="Proteomes" id="UP000034040"/>
    </source>
</evidence>
<dbReference type="EMBL" id="JJPT01000024">
    <property type="protein sequence ID" value="KKG94686.1"/>
    <property type="molecule type" value="Genomic_DNA"/>
</dbReference>
<dbReference type="Proteomes" id="UP000034657">
    <property type="component" value="Unassembled WGS sequence"/>
</dbReference>
<dbReference type="EMBL" id="JJQM01000097">
    <property type="protein sequence ID" value="KKH54296.1"/>
    <property type="molecule type" value="Genomic_DNA"/>
</dbReference>
<dbReference type="EMBL" id="JJPJ01000064">
    <property type="protein sequence ID" value="KKG62679.1"/>
    <property type="molecule type" value="Genomic_DNA"/>
</dbReference>
<dbReference type="EMBL" id="JJPW01000048">
    <property type="protein sequence ID" value="KKH01338.1"/>
    <property type="molecule type" value="Genomic_DNA"/>
</dbReference>
<gene>
    <name evidence="2" type="ORF">DU31_10465</name>
    <name evidence="4" type="ORF">DU33_05230</name>
    <name evidence="3" type="ORF">DU34_05400</name>
    <name evidence="1" type="ORF">DU40_14375</name>
    <name evidence="5" type="ORF">DU45_13195</name>
    <name evidence="8" type="ORF">DU46_02575</name>
    <name evidence="18" type="ORF">DU50_11530</name>
    <name evidence="15" type="ORF">DU51_01260</name>
    <name evidence="17" type="ORF">DU54_09780</name>
    <name evidence="9" type="ORF">DU55_12360</name>
    <name evidence="13" type="ORF">DU56_10045</name>
    <name evidence="10" type="ORF">DU61_19350</name>
    <name evidence="16" type="ORF">DU62_01520</name>
    <name evidence="7" type="ORF">DU63_15790</name>
    <name evidence="6" type="ORF">DU64_11240</name>
    <name evidence="11" type="ORF">DU66_05005</name>
    <name evidence="14" type="ORF">DU68_10650</name>
    <name evidence="12" type="ORF">DU69_20220</name>
    <name evidence="23" type="ORF">DU73_06130</name>
    <name evidence="21" type="ORF">DU74_02795</name>
    <name evidence="22" type="ORF">DU75_21215</name>
    <name evidence="20" type="ORF">DU76_16385</name>
    <name evidence="25" type="ORF">DU77_12305</name>
    <name evidence="26" type="ORF">DU78_11175</name>
    <name evidence="30" type="ORF">DU79_12455</name>
    <name evidence="32" type="ORF">DU81_12685</name>
    <name evidence="27" type="ORF">DU82_11600</name>
    <name evidence="31" type="ORF">DU83_07985</name>
    <name evidence="29" type="ORF">DU84_12385</name>
    <name evidence="19" type="ORF">DU85_00445</name>
    <name evidence="24" type="ORF">DU86_10855</name>
    <name evidence="28" type="ORF">DU88_04000</name>
</gene>
<dbReference type="Proteomes" id="UP000034142">
    <property type="component" value="Unassembled WGS sequence"/>
</dbReference>
<evidence type="ECO:0000313" key="33">
    <source>
        <dbReference type="Proteomes" id="UP000033814"/>
    </source>
</evidence>
<dbReference type="Proteomes" id="UP000034232">
    <property type="component" value="Unassembled WGS sequence"/>
</dbReference>
<evidence type="ECO:0000313" key="11">
    <source>
        <dbReference type="EMBL" id="KKG91286.1"/>
    </source>
</evidence>
<evidence type="ECO:0000313" key="22">
    <source>
        <dbReference type="EMBL" id="KKH67198.1"/>
    </source>
</evidence>
<dbReference type="Proteomes" id="UP000034253">
    <property type="component" value="Unassembled WGS sequence"/>
</dbReference>
<dbReference type="EMBL" id="JJQO01000083">
    <property type="protein sequence ID" value="KKH67198.1"/>
    <property type="molecule type" value="Genomic_DNA"/>
</dbReference>
<dbReference type="RefSeq" id="WP_048037987.1">
    <property type="nucleotide sequence ID" value="NZ_JJPI01000080.1"/>
</dbReference>
<dbReference type="EMBL" id="JJQS01000095">
    <property type="protein sequence ID" value="KKH73835.1"/>
    <property type="molecule type" value="Genomic_DNA"/>
</dbReference>
<dbReference type="Proteomes" id="UP000033885">
    <property type="component" value="Unassembled WGS sequence"/>
</dbReference>
<dbReference type="EMBL" id="JJQT01000189">
    <property type="protein sequence ID" value="KKH74906.1"/>
    <property type="molecule type" value="Genomic_DNA"/>
</dbReference>
<dbReference type="EMBL" id="JJQP01000004">
    <property type="protein sequence ID" value="KKH71207.1"/>
    <property type="molecule type" value="Genomic_DNA"/>
</dbReference>
<dbReference type="Proteomes" id="UP000034872">
    <property type="component" value="Unassembled WGS sequence"/>
</dbReference>
<dbReference type="EMBL" id="JJPP01000104">
    <property type="protein sequence ID" value="KKG78504.1"/>
    <property type="molecule type" value="Genomic_DNA"/>
</dbReference>
<evidence type="ECO:0000313" key="21">
    <source>
        <dbReference type="EMBL" id="KKH61068.1"/>
    </source>
</evidence>
<evidence type="ECO:0000313" key="27">
    <source>
        <dbReference type="EMBL" id="KKH81464.1"/>
    </source>
</evidence>
<dbReference type="Proteomes" id="UP000034925">
    <property type="component" value="Unassembled WGS sequence"/>
</dbReference>
<evidence type="ECO:0000313" key="42">
    <source>
        <dbReference type="Proteomes" id="UP000034074"/>
    </source>
</evidence>
<evidence type="ECO:0000313" key="8">
    <source>
        <dbReference type="EMBL" id="KKG75381.1"/>
    </source>
</evidence>
<evidence type="ECO:0000313" key="18">
    <source>
        <dbReference type="EMBL" id="KKH39216.1"/>
    </source>
</evidence>
<evidence type="ECO:0000313" key="4">
    <source>
        <dbReference type="EMBL" id="KKG53927.1"/>
    </source>
</evidence>
<evidence type="ECO:0000313" key="25">
    <source>
        <dbReference type="EMBL" id="KKH73835.1"/>
    </source>
</evidence>
<evidence type="ECO:0000313" key="49">
    <source>
        <dbReference type="Proteomes" id="UP000034468"/>
    </source>
</evidence>
<dbReference type="EMBL" id="JJQR01000151">
    <property type="protein sequence ID" value="KKH71406.1"/>
    <property type="molecule type" value="Genomic_DNA"/>
</dbReference>
<dbReference type="EMBL" id="JJOT01000038">
    <property type="protein sequence ID" value="KKG03917.1"/>
    <property type="molecule type" value="Genomic_DNA"/>
</dbReference>
<evidence type="ECO:0000313" key="47">
    <source>
        <dbReference type="Proteomes" id="UP000034279"/>
    </source>
</evidence>
<proteinExistence type="predicted"/>
<evidence type="ECO:0000313" key="55">
    <source>
        <dbReference type="Proteomes" id="UP000034692"/>
    </source>
</evidence>
<evidence type="ECO:0000313" key="44">
    <source>
        <dbReference type="Proteomes" id="UP000034188"/>
    </source>
</evidence>
<evidence type="ECO:0000313" key="50">
    <source>
        <dbReference type="Proteomes" id="UP000034547"/>
    </source>
</evidence>
<dbReference type="EMBL" id="JJPN01000010">
    <property type="protein sequence ID" value="KKG75381.1"/>
    <property type="molecule type" value="Genomic_DNA"/>
</dbReference>
<dbReference type="EMBL" id="JJPK01000091">
    <property type="protein sequence ID" value="KKG60079.1"/>
    <property type="molecule type" value="Genomic_DNA"/>
</dbReference>
<dbReference type="EMBL" id="JJQG01000148">
    <property type="protein sequence ID" value="KKH34789.1"/>
    <property type="molecule type" value="Genomic_DNA"/>
</dbReference>
<dbReference type="Proteomes" id="UP000034021">
    <property type="component" value="Unassembled WGS sequence"/>
</dbReference>
<dbReference type="EMBL" id="JJRB01000119">
    <property type="protein sequence ID" value="KKI01509.1"/>
    <property type="molecule type" value="Genomic_DNA"/>
</dbReference>
<evidence type="ECO:0000313" key="15">
    <source>
        <dbReference type="EMBL" id="KKH05628.1"/>
    </source>
</evidence>
<evidence type="ECO:0000313" key="53">
    <source>
        <dbReference type="Proteomes" id="UP000034657"/>
    </source>
</evidence>
<dbReference type="Proteomes" id="UP000034758">
    <property type="component" value="Unassembled WGS sequence"/>
</dbReference>
<evidence type="ECO:0000313" key="41">
    <source>
        <dbReference type="Proteomes" id="UP000034047"/>
    </source>
</evidence>
<dbReference type="Proteomes" id="UP000034817">
    <property type="component" value="Unassembled WGS sequence"/>
</dbReference>
<evidence type="ECO:0000313" key="54">
    <source>
        <dbReference type="Proteomes" id="UP000034668"/>
    </source>
</evidence>
<evidence type="ECO:0000313" key="36">
    <source>
        <dbReference type="Proteomes" id="UP000033885"/>
    </source>
</evidence>
<dbReference type="EMBL" id="JJPY01000110">
    <property type="protein sequence ID" value="KKH05628.1"/>
    <property type="molecule type" value="Genomic_DNA"/>
</dbReference>
<evidence type="ECO:0000313" key="23">
    <source>
        <dbReference type="EMBL" id="KKH71207.1"/>
    </source>
</evidence>
<reference evidence="33 34" key="1">
    <citation type="journal article" date="2015" name="ISME J.">
        <title>Genomic and phenotypic differentiation among Methanosarcina mazei populations from Columbia River sediment.</title>
        <authorList>
            <person name="Youngblut N.D."/>
            <person name="Wirth J.S."/>
            <person name="Henriksen J.R."/>
            <person name="Smith M."/>
            <person name="Simon H."/>
            <person name="Metcalf W.W."/>
            <person name="Whitaker R.J."/>
        </authorList>
    </citation>
    <scope>NUCLEOTIDE SEQUENCE [LARGE SCALE GENOMIC DNA]</scope>
    <source>
        <strain evidence="17 56">1.H.A.1A.1</strain>
        <strain evidence="18 39">1.H.A.1A.3</strain>
        <strain evidence="19 35">1.H.A.1A.6</strain>
        <strain evidence="20 45">1.H.A.2.3</strain>
        <strain evidence="21 48">1.H.A.2.6</strain>
        <strain evidence="22 55">1.H.A.2.7</strain>
        <strain evidence="23">1.H.A.2.8</strain>
        <strain evidence="24 61">1.H.M.1A.1</strain>
        <strain evidence="25 40">1.H.M.1A.2</strain>
        <strain evidence="26 59">1.H.M.1A.3</strain>
        <strain evidence="27 33">1.H.M.2.2</strain>
        <strain evidence="28 62">1.H.M.2.3</strain>
        <strain evidence="30 54">1.H.M.2.4</strain>
        <strain evidence="29 60">1.H.T.2.1</strain>
        <strain evidence="32 36">1.H.T.2.3</strain>
        <strain evidence="31 50">1.H.T.2.5</strain>
        <strain evidence="2 43">2.F.A.2.3</strain>
        <strain evidence="1 52">2.F.T.0.2</strain>
        <strain evidence="3 41">2.F.T.2.6</strain>
        <strain evidence="4 44">3.F.T.1A.1</strain>
        <strain evidence="6 47">3.F.T.1A.2</strain>
        <strain evidence="5 51">3.F.T.1A.4</strain>
        <strain evidence="8 42">3.H.A.1A.2</strain>
        <strain evidence="7 38">3.H.A.2.1</strain>
        <strain evidence="9 57">3.H.A.2.4</strain>
        <strain evidence="10 37">3.H.A.2.5</strain>
        <strain evidence="12 53">3.H.M.1A.1</strain>
        <strain evidence="11 49">3.H.M.1B.1</strain>
        <strain evidence="14 34">3.H.M.1B.2</strain>
        <strain evidence="13 46">3.H.M.1B.5</strain>
        <strain evidence="15 58">3.H.T.1A.1</strain>
        <strain evidence="16 63">3.H.T.1A.2</strain>
    </source>
</reference>
<evidence type="ECO:0000313" key="19">
    <source>
        <dbReference type="EMBL" id="KKH44592.1"/>
    </source>
</evidence>
<dbReference type="Proteomes" id="UP000034842">
    <property type="component" value="Unassembled WGS sequence"/>
</dbReference>
<sequence length="90" mass="10504">MYEHSFLQENTLFPVDVPVRSPQIPLYPYRDIMSETDHKGKKKIQCWINQDVWDLIESLGYTSPTVAVTDAFNKINQDSFSPVYRSFGRC</sequence>
<dbReference type="Proteomes" id="UP000034944">
    <property type="component" value="Unassembled WGS sequence"/>
</dbReference>
<evidence type="ECO:0000313" key="17">
    <source>
        <dbReference type="EMBL" id="KKH34789.1"/>
    </source>
</evidence>
<dbReference type="Proteomes" id="UP000034597">
    <property type="component" value="Unassembled WGS sequence"/>
</dbReference>
<evidence type="ECO:0000313" key="9">
    <source>
        <dbReference type="EMBL" id="KKG78504.1"/>
    </source>
</evidence>
<evidence type="ECO:0000313" key="29">
    <source>
        <dbReference type="EMBL" id="KKH96927.1"/>
    </source>
</evidence>
<dbReference type="Proteomes" id="UP000034047">
    <property type="component" value="Unassembled WGS sequence"/>
</dbReference>
<dbReference type="Proteomes" id="UP000033889">
    <property type="component" value="Unassembled WGS sequence"/>
</dbReference>
<evidence type="ECO:0000313" key="5">
    <source>
        <dbReference type="EMBL" id="KKG60079.1"/>
    </source>
</evidence>
<evidence type="ECO:0000313" key="45">
    <source>
        <dbReference type="Proteomes" id="UP000034232"/>
    </source>
</evidence>
<dbReference type="Proteomes" id="UP000034937">
    <property type="component" value="Unassembled WGS sequence"/>
</dbReference>
<dbReference type="EMBL" id="JJOR01000024">
    <property type="protein sequence ID" value="KKG07681.1"/>
    <property type="molecule type" value="Genomic_DNA"/>
</dbReference>
<evidence type="ECO:0000313" key="3">
    <source>
        <dbReference type="EMBL" id="KKG13196.1"/>
    </source>
</evidence>
<evidence type="ECO:0000313" key="52">
    <source>
        <dbReference type="Proteomes" id="UP000034597"/>
    </source>
</evidence>
<dbReference type="Proteomes" id="UP000034040">
    <property type="component" value="Unassembled WGS sequence"/>
</dbReference>
<dbReference type="EMBL" id="JJRA01000101">
    <property type="protein sequence ID" value="KKI02604.1"/>
    <property type="molecule type" value="Genomic_DNA"/>
</dbReference>
<evidence type="ECO:0000313" key="1">
    <source>
        <dbReference type="EMBL" id="KKG03917.1"/>
    </source>
</evidence>
<evidence type="ECO:0000313" key="63">
    <source>
        <dbReference type="Proteomes" id="UP000034944"/>
    </source>
</evidence>
<dbReference type="EMBL" id="JJQN01000063">
    <property type="protein sequence ID" value="KKH61068.1"/>
    <property type="molecule type" value="Genomic_DNA"/>
</dbReference>
<dbReference type="Proteomes" id="UP000034074">
    <property type="component" value="Unassembled WGS sequence"/>
</dbReference>
<dbReference type="Proteomes" id="UP000034566">
    <property type="component" value="Unassembled WGS sequence"/>
</dbReference>
<evidence type="ECO:0000313" key="62">
    <source>
        <dbReference type="Proteomes" id="UP000034937"/>
    </source>
</evidence>